<dbReference type="NCBIfam" id="TIGR00447">
    <property type="entry name" value="pth"/>
    <property type="match status" value="1"/>
</dbReference>
<dbReference type="STRING" id="1120918.SAMN05216249_10588"/>
<comment type="function">
    <text evidence="8">Catalyzes the release of premature peptidyl moieties from peptidyl-tRNA molecules trapped in stalled 50S ribosomal subunits, and thus maintains levels of free tRNAs and 50S ribosomes.</text>
</comment>
<evidence type="ECO:0000256" key="4">
    <source>
        <dbReference type="ARBA" id="ARBA00022884"/>
    </source>
</evidence>
<comment type="subunit">
    <text evidence="8">Monomer.</text>
</comment>
<dbReference type="RefSeq" id="WP_330392014.1">
    <property type="nucleotide sequence ID" value="NZ_FOJY01000005.1"/>
</dbReference>
<evidence type="ECO:0000256" key="6">
    <source>
        <dbReference type="ARBA" id="ARBA00048707"/>
    </source>
</evidence>
<protein>
    <recommendedName>
        <fullName evidence="7 8">Peptidyl-tRNA hydrolase</fullName>
        <shortName evidence="8">Pth</shortName>
        <ecNumber evidence="1 8">3.1.1.29</ecNumber>
    </recommendedName>
</protein>
<comment type="function">
    <text evidence="8">Hydrolyzes ribosome-free peptidyl-tRNAs (with 1 or more amino acids incorporated), which drop off the ribosome during protein synthesis, or as a result of ribosome stalling.</text>
</comment>
<evidence type="ECO:0000256" key="10">
    <source>
        <dbReference type="RuleBase" id="RU004320"/>
    </source>
</evidence>
<dbReference type="GO" id="GO:0072344">
    <property type="term" value="P:rescue of stalled ribosome"/>
    <property type="evidence" value="ECO:0007669"/>
    <property type="project" value="UniProtKB-UniRule"/>
</dbReference>
<keyword evidence="4 8" id="KW-0694">RNA-binding</keyword>
<evidence type="ECO:0000256" key="2">
    <source>
        <dbReference type="ARBA" id="ARBA00022555"/>
    </source>
</evidence>
<comment type="similarity">
    <text evidence="5 8 10">Belongs to the PTH family.</text>
</comment>
<feature type="binding site" evidence="8">
    <location>
        <position position="28"/>
    </location>
    <ligand>
        <name>tRNA</name>
        <dbReference type="ChEBI" id="CHEBI:17843"/>
    </ligand>
</feature>
<reference evidence="11 12" key="1">
    <citation type="submission" date="2016-10" db="EMBL/GenBank/DDBJ databases">
        <authorList>
            <person name="de Groot N.N."/>
        </authorList>
    </citation>
    <scope>NUCLEOTIDE SEQUENCE [LARGE SCALE GENOMIC DNA]</scope>
    <source>
        <strain evidence="11 12">DSM 5522</strain>
    </source>
</reference>
<comment type="catalytic activity">
    <reaction evidence="6 8 9">
        <text>an N-acyl-L-alpha-aminoacyl-tRNA + H2O = an N-acyl-L-amino acid + a tRNA + H(+)</text>
        <dbReference type="Rhea" id="RHEA:54448"/>
        <dbReference type="Rhea" id="RHEA-COMP:10123"/>
        <dbReference type="Rhea" id="RHEA-COMP:13883"/>
        <dbReference type="ChEBI" id="CHEBI:15377"/>
        <dbReference type="ChEBI" id="CHEBI:15378"/>
        <dbReference type="ChEBI" id="CHEBI:59874"/>
        <dbReference type="ChEBI" id="CHEBI:78442"/>
        <dbReference type="ChEBI" id="CHEBI:138191"/>
        <dbReference type="EC" id="3.1.1.29"/>
    </reaction>
</comment>
<evidence type="ECO:0000313" key="11">
    <source>
        <dbReference type="EMBL" id="SFA93887.1"/>
    </source>
</evidence>
<dbReference type="PROSITE" id="PS01196">
    <property type="entry name" value="PEPT_TRNA_HYDROL_2"/>
    <property type="match status" value="1"/>
</dbReference>
<keyword evidence="12" id="KW-1185">Reference proteome</keyword>
<dbReference type="Gene3D" id="3.40.50.1470">
    <property type="entry name" value="Peptidyl-tRNA hydrolase"/>
    <property type="match status" value="1"/>
</dbReference>
<name>A0A1I0WZP7_9FIRM</name>
<accession>A0A1I0WZP7</accession>
<keyword evidence="2 8" id="KW-0820">tRNA-binding</keyword>
<feature type="site" description="Discriminates between blocked and unblocked aminoacyl-tRNA" evidence="8">
    <location>
        <position position="23"/>
    </location>
</feature>
<dbReference type="Proteomes" id="UP000198838">
    <property type="component" value="Unassembled WGS sequence"/>
</dbReference>
<dbReference type="InterPro" id="IPR018171">
    <property type="entry name" value="Pept_tRNA_hydro_CS"/>
</dbReference>
<evidence type="ECO:0000256" key="3">
    <source>
        <dbReference type="ARBA" id="ARBA00022801"/>
    </source>
</evidence>
<dbReference type="GO" id="GO:0006515">
    <property type="term" value="P:protein quality control for misfolded or incompletely synthesized proteins"/>
    <property type="evidence" value="ECO:0007669"/>
    <property type="project" value="UniProtKB-UniRule"/>
</dbReference>
<feature type="site" description="Stabilizes the basic form of H active site to accept a proton" evidence="8">
    <location>
        <position position="106"/>
    </location>
</feature>
<dbReference type="HAMAP" id="MF_00083">
    <property type="entry name" value="Pept_tRNA_hydro_bact"/>
    <property type="match status" value="1"/>
</dbReference>
<dbReference type="InterPro" id="IPR001328">
    <property type="entry name" value="Pept_tRNA_hydro"/>
</dbReference>
<dbReference type="GO" id="GO:0004045">
    <property type="term" value="F:peptidyl-tRNA hydrolase activity"/>
    <property type="evidence" value="ECO:0007669"/>
    <property type="project" value="UniProtKB-UniRule"/>
</dbReference>
<comment type="subcellular location">
    <subcellularLocation>
        <location evidence="8">Cytoplasm</location>
    </subcellularLocation>
</comment>
<dbReference type="FunFam" id="3.40.50.1470:FF:000001">
    <property type="entry name" value="Peptidyl-tRNA hydrolase"/>
    <property type="match status" value="1"/>
</dbReference>
<feature type="binding site" evidence="8">
    <location>
        <position position="127"/>
    </location>
    <ligand>
        <name>tRNA</name>
        <dbReference type="ChEBI" id="CHEBI:17843"/>
    </ligand>
</feature>
<dbReference type="PANTHER" id="PTHR17224:SF1">
    <property type="entry name" value="PEPTIDYL-TRNA HYDROLASE"/>
    <property type="match status" value="1"/>
</dbReference>
<feature type="active site" description="Proton acceptor" evidence="8">
    <location>
        <position position="33"/>
    </location>
</feature>
<dbReference type="EC" id="3.1.1.29" evidence="1 8"/>
<dbReference type="PROSITE" id="PS01195">
    <property type="entry name" value="PEPT_TRNA_HYDROL_1"/>
    <property type="match status" value="1"/>
</dbReference>
<proteinExistence type="inferred from homology"/>
<keyword evidence="8" id="KW-0963">Cytoplasm</keyword>
<feature type="binding site" evidence="8">
    <location>
        <position position="78"/>
    </location>
    <ligand>
        <name>tRNA</name>
        <dbReference type="ChEBI" id="CHEBI:17843"/>
    </ligand>
</feature>
<evidence type="ECO:0000256" key="5">
    <source>
        <dbReference type="ARBA" id="ARBA00038063"/>
    </source>
</evidence>
<dbReference type="Pfam" id="PF01195">
    <property type="entry name" value="Pept_tRNA_hydro"/>
    <property type="match status" value="1"/>
</dbReference>
<feature type="binding site" evidence="8">
    <location>
        <position position="80"/>
    </location>
    <ligand>
        <name>tRNA</name>
        <dbReference type="ChEBI" id="CHEBI:17843"/>
    </ligand>
</feature>
<dbReference type="InterPro" id="IPR036416">
    <property type="entry name" value="Pept_tRNA_hydro_sf"/>
</dbReference>
<dbReference type="GO" id="GO:0000049">
    <property type="term" value="F:tRNA binding"/>
    <property type="evidence" value="ECO:0007669"/>
    <property type="project" value="UniProtKB-UniRule"/>
</dbReference>
<evidence type="ECO:0000256" key="1">
    <source>
        <dbReference type="ARBA" id="ARBA00013260"/>
    </source>
</evidence>
<dbReference type="AlphaFoldDB" id="A0A1I0WZP7"/>
<evidence type="ECO:0000256" key="9">
    <source>
        <dbReference type="RuleBase" id="RU000673"/>
    </source>
</evidence>
<keyword evidence="3 8" id="KW-0378">Hydrolase</keyword>
<organism evidence="11 12">
    <name type="scientific">Acetitomaculum ruminis DSM 5522</name>
    <dbReference type="NCBI Taxonomy" id="1120918"/>
    <lineage>
        <taxon>Bacteria</taxon>
        <taxon>Bacillati</taxon>
        <taxon>Bacillota</taxon>
        <taxon>Clostridia</taxon>
        <taxon>Lachnospirales</taxon>
        <taxon>Lachnospiraceae</taxon>
        <taxon>Acetitomaculum</taxon>
    </lineage>
</organism>
<dbReference type="CDD" id="cd00462">
    <property type="entry name" value="PTH"/>
    <property type="match status" value="1"/>
</dbReference>
<evidence type="ECO:0000256" key="8">
    <source>
        <dbReference type="HAMAP-Rule" id="MF_00083"/>
    </source>
</evidence>
<sequence length="206" mass="22912">MFEGIKNYFRKEKTMFIVAGLGNPGSKYENTRHNAGFLVMDELANKSMITIEKRQKLSFTGEIRIDGKKTVLAKPQTFMNNSGESIRPLCDFYKIDINNELIVVYDDISLEPGSIRVRKKGSAGGHNGMKSIISHLSTQDFIRVRVGVGAKPANMDLADFVLATTRGKDAELFKEGIKNAADAVECIIKEGVDAAMNKYNKKTVRE</sequence>
<dbReference type="SUPFAM" id="SSF53178">
    <property type="entry name" value="Peptidyl-tRNA hydrolase-like"/>
    <property type="match status" value="1"/>
</dbReference>
<dbReference type="PANTHER" id="PTHR17224">
    <property type="entry name" value="PEPTIDYL-TRNA HYDROLASE"/>
    <property type="match status" value="1"/>
</dbReference>
<evidence type="ECO:0000256" key="7">
    <source>
        <dbReference type="ARBA" id="ARBA00050038"/>
    </source>
</evidence>
<evidence type="ECO:0000313" key="12">
    <source>
        <dbReference type="Proteomes" id="UP000198838"/>
    </source>
</evidence>
<gene>
    <name evidence="8" type="primary">pth</name>
    <name evidence="11" type="ORF">SAMN05216249_10588</name>
</gene>
<dbReference type="EMBL" id="FOJY01000005">
    <property type="protein sequence ID" value="SFA93887.1"/>
    <property type="molecule type" value="Genomic_DNA"/>
</dbReference>
<dbReference type="GO" id="GO:0005737">
    <property type="term" value="C:cytoplasm"/>
    <property type="evidence" value="ECO:0007669"/>
    <property type="project" value="UniProtKB-SubCell"/>
</dbReference>